<evidence type="ECO:0000313" key="2">
    <source>
        <dbReference type="Proteomes" id="UP001159364"/>
    </source>
</evidence>
<gene>
    <name evidence="1" type="ORF">K2173_016911</name>
</gene>
<accession>A0AAV8U947</accession>
<dbReference type="PANTHER" id="PTHR36019">
    <property type="entry name" value="PLANT/PROTEIN"/>
    <property type="match status" value="1"/>
</dbReference>
<evidence type="ECO:0000313" key="1">
    <source>
        <dbReference type="EMBL" id="KAJ8774465.1"/>
    </source>
</evidence>
<name>A0AAV8U947_9ROSI</name>
<keyword evidence="2" id="KW-1185">Reference proteome</keyword>
<dbReference type="AlphaFoldDB" id="A0AAV8U947"/>
<evidence type="ECO:0008006" key="3">
    <source>
        <dbReference type="Google" id="ProtNLM"/>
    </source>
</evidence>
<reference evidence="1 2" key="1">
    <citation type="submission" date="2021-09" db="EMBL/GenBank/DDBJ databases">
        <title>Genomic insights and catalytic innovation underlie evolution of tropane alkaloids biosynthesis.</title>
        <authorList>
            <person name="Wang Y.-J."/>
            <person name="Tian T."/>
            <person name="Huang J.-P."/>
            <person name="Huang S.-X."/>
        </authorList>
    </citation>
    <scope>NUCLEOTIDE SEQUENCE [LARGE SCALE GENOMIC DNA]</scope>
    <source>
        <strain evidence="1">KIB-2018</strain>
        <tissue evidence="1">Leaf</tissue>
    </source>
</reference>
<sequence>MSFNCLTCQVLQRTDSEKEYLPEIADKKFRHIKVVRNWSGNINPTNEHNGAVGIGVSVGTSSFKIPSRKAKTENHRRLCSTGAINFKINGEPKLVRSSGMRREWSFEDLKRRAAAKRIDEHRTS</sequence>
<organism evidence="1 2">
    <name type="scientific">Erythroxylum novogranatense</name>
    <dbReference type="NCBI Taxonomy" id="1862640"/>
    <lineage>
        <taxon>Eukaryota</taxon>
        <taxon>Viridiplantae</taxon>
        <taxon>Streptophyta</taxon>
        <taxon>Embryophyta</taxon>
        <taxon>Tracheophyta</taxon>
        <taxon>Spermatophyta</taxon>
        <taxon>Magnoliopsida</taxon>
        <taxon>eudicotyledons</taxon>
        <taxon>Gunneridae</taxon>
        <taxon>Pentapetalae</taxon>
        <taxon>rosids</taxon>
        <taxon>fabids</taxon>
        <taxon>Malpighiales</taxon>
        <taxon>Erythroxylaceae</taxon>
        <taxon>Erythroxylum</taxon>
    </lineage>
</organism>
<comment type="caution">
    <text evidence="1">The sequence shown here is derived from an EMBL/GenBank/DDBJ whole genome shotgun (WGS) entry which is preliminary data.</text>
</comment>
<dbReference type="PANTHER" id="PTHR36019:SF3">
    <property type="entry name" value="PLANT_PROTEIN"/>
    <property type="match status" value="1"/>
</dbReference>
<protein>
    <recommendedName>
        <fullName evidence="3">HNH homing endonuclease</fullName>
    </recommendedName>
</protein>
<dbReference type="Proteomes" id="UP001159364">
    <property type="component" value="Linkage Group LG01"/>
</dbReference>
<dbReference type="EMBL" id="JAIWQS010000001">
    <property type="protein sequence ID" value="KAJ8774465.1"/>
    <property type="molecule type" value="Genomic_DNA"/>
</dbReference>
<proteinExistence type="predicted"/>